<feature type="transmembrane region" description="Helical" evidence="1">
    <location>
        <begin position="241"/>
        <end position="261"/>
    </location>
</feature>
<feature type="transmembrane region" description="Helical" evidence="1">
    <location>
        <begin position="106"/>
        <end position="124"/>
    </location>
</feature>
<keyword evidence="1" id="KW-0812">Transmembrane</keyword>
<keyword evidence="1" id="KW-0472">Membrane</keyword>
<feature type="transmembrane region" description="Helical" evidence="1">
    <location>
        <begin position="194"/>
        <end position="211"/>
    </location>
</feature>
<feature type="transmembrane region" description="Helical" evidence="1">
    <location>
        <begin position="75"/>
        <end position="94"/>
    </location>
</feature>
<dbReference type="AlphaFoldDB" id="A0A5J5II83"/>
<comment type="caution">
    <text evidence="2">The sequence shown here is derived from an EMBL/GenBank/DDBJ whole genome shotgun (WGS) entry which is preliminary data.</text>
</comment>
<dbReference type="EMBL" id="VYQF01000002">
    <property type="protein sequence ID" value="KAA9039288.1"/>
    <property type="molecule type" value="Genomic_DNA"/>
</dbReference>
<sequence>MINKETDIYSGDNSKKELKNITLFTSGLITYSVSFALCYSQFPIAIFHAGQLVGLALIVVSSISLCKFNIENRYLSIFYVAYLIWLAIIITRGFQTDSTFIKDMLYNARYGLMPYFVPVVLLFTKHSFFYKKIFDAIIILGIFYLIFDVIFIRQLLSSDRDNSTSVSIIEIFTSTLSLSAGFILLTYNYHSIKRILFSLFIVVLSLFFAVIRARRGLIFMCSSMLLCFYLLFTIHSKLKFAIIYISILLAAIGALYLSSIYKIGNRNIFSFVLDRGDEDTRTGVEMYFYDDLKTKDWIIGKGINGQYFCPDIEEEQATNYRNVIETDYLQIILNGGLLSLGLLLLILIPAVCLGLFYSKNMLSKGAAIWILLWIFYLYPARVSTFTLHYILVWISVGICYSKFMRKMSENEMKEFLNPISYLS</sequence>
<feature type="transmembrane region" description="Helical" evidence="1">
    <location>
        <begin position="136"/>
        <end position="156"/>
    </location>
</feature>
<keyword evidence="3" id="KW-1185">Reference proteome</keyword>
<gene>
    <name evidence="2" type="ORF">FW778_10685</name>
</gene>
<feature type="transmembrane region" description="Helical" evidence="1">
    <location>
        <begin position="48"/>
        <end position="68"/>
    </location>
</feature>
<protein>
    <submittedName>
        <fullName evidence="2">Oligosaccharide repeat unit polymerase</fullName>
    </submittedName>
</protein>
<organism evidence="2 3">
    <name type="scientific">Ginsengibacter hankyongi</name>
    <dbReference type="NCBI Taxonomy" id="2607284"/>
    <lineage>
        <taxon>Bacteria</taxon>
        <taxon>Pseudomonadati</taxon>
        <taxon>Bacteroidota</taxon>
        <taxon>Chitinophagia</taxon>
        <taxon>Chitinophagales</taxon>
        <taxon>Chitinophagaceae</taxon>
        <taxon>Ginsengibacter</taxon>
    </lineage>
</organism>
<evidence type="ECO:0000313" key="3">
    <source>
        <dbReference type="Proteomes" id="UP000326903"/>
    </source>
</evidence>
<proteinExistence type="predicted"/>
<dbReference type="Proteomes" id="UP000326903">
    <property type="component" value="Unassembled WGS sequence"/>
</dbReference>
<feature type="transmembrane region" description="Helical" evidence="1">
    <location>
        <begin position="168"/>
        <end position="187"/>
    </location>
</feature>
<evidence type="ECO:0000256" key="1">
    <source>
        <dbReference type="SAM" id="Phobius"/>
    </source>
</evidence>
<feature type="transmembrane region" description="Helical" evidence="1">
    <location>
        <begin position="361"/>
        <end position="379"/>
    </location>
</feature>
<accession>A0A5J5II83</accession>
<feature type="transmembrane region" description="Helical" evidence="1">
    <location>
        <begin position="385"/>
        <end position="403"/>
    </location>
</feature>
<name>A0A5J5II83_9BACT</name>
<evidence type="ECO:0000313" key="2">
    <source>
        <dbReference type="EMBL" id="KAA9039288.1"/>
    </source>
</evidence>
<dbReference type="RefSeq" id="WP_150414697.1">
    <property type="nucleotide sequence ID" value="NZ_VYQF01000002.1"/>
</dbReference>
<keyword evidence="1" id="KW-1133">Transmembrane helix</keyword>
<feature type="transmembrane region" description="Helical" evidence="1">
    <location>
        <begin position="21"/>
        <end position="42"/>
    </location>
</feature>
<feature type="transmembrane region" description="Helical" evidence="1">
    <location>
        <begin position="331"/>
        <end position="356"/>
    </location>
</feature>
<feature type="transmembrane region" description="Helical" evidence="1">
    <location>
        <begin position="217"/>
        <end position="234"/>
    </location>
</feature>
<reference evidence="2 3" key="1">
    <citation type="submission" date="2019-09" db="EMBL/GenBank/DDBJ databases">
        <title>Draft genome sequence of Ginsengibacter sp. BR5-29.</title>
        <authorList>
            <person name="Im W.-T."/>
        </authorList>
    </citation>
    <scope>NUCLEOTIDE SEQUENCE [LARGE SCALE GENOMIC DNA]</scope>
    <source>
        <strain evidence="2 3">BR5-29</strain>
    </source>
</reference>